<evidence type="ECO:0000256" key="11">
    <source>
        <dbReference type="NCBIfam" id="TIGR00260"/>
    </source>
</evidence>
<dbReference type="PROSITE" id="PS00165">
    <property type="entry name" value="DEHYDRATASE_SER_THR"/>
    <property type="match status" value="1"/>
</dbReference>
<dbReference type="InterPro" id="IPR036052">
    <property type="entry name" value="TrpB-like_PALP_sf"/>
</dbReference>
<dbReference type="PANTHER" id="PTHR43515">
    <property type="entry name" value="THREONINE SYNTHASE-LIKE 1"/>
    <property type="match status" value="1"/>
</dbReference>
<sequence>MLLSTRGGAPVTASGAILAGLAPDGGLYVPEHFPSFSLAALTALCPMSYAERADRILQALLDDFTPEETAQAAQAAYGARFENSRPAPLRALGGGRYLLELYHGPTLAFKDMALQILPHLLALSARKQGMHKEICILVATSGDTGKAALEGFCDVAGTRCAVFYPRDGVSRAQQLQMVTQSGNNTHVIAVEGNFDDAQTGVKRIFADEAFARLLDGQHRVLTSANSINFGRLAPQVAYYFSAYADLLAQGAITPGDPVHFAVPTGNFGNILAAAYARRMGLPVGKLLCASNANRVLADFIQTGEYDANRPFHKTLSPSMDILISSNLERYLFELCGRDAAQVRSWMDALRRTGRYRVDGACLRTLQQEMEGGWVDDAQAQAEIRQMLEETGALIDPHTAVAAALTRRYQDRTGDRTPVVVVSTASPFKFGRAVADALGLDGVDDFACCRALSERTGLPVPAQIAALETLPVRHTLRCAPEEMK</sequence>
<dbReference type="InterPro" id="IPR004450">
    <property type="entry name" value="Thr_synthase-like"/>
</dbReference>
<evidence type="ECO:0000259" key="14">
    <source>
        <dbReference type="Pfam" id="PF14821"/>
    </source>
</evidence>
<protein>
    <recommendedName>
        <fullName evidence="6 11">Threonine synthase</fullName>
        <ecNumber evidence="5 11">4.2.3.1</ecNumber>
    </recommendedName>
</protein>
<accession>A0A9D0YUW9</accession>
<dbReference type="NCBIfam" id="TIGR00260">
    <property type="entry name" value="thrC"/>
    <property type="match status" value="1"/>
</dbReference>
<evidence type="ECO:0000256" key="12">
    <source>
        <dbReference type="PIRSR" id="PIRSR604450-51"/>
    </source>
</evidence>
<feature type="domain" description="Threonine synthase N-terminal" evidence="14">
    <location>
        <begin position="3"/>
        <end position="77"/>
    </location>
</feature>
<reference evidence="15" key="2">
    <citation type="journal article" date="2021" name="PeerJ">
        <title>Extensive microbial diversity within the chicken gut microbiome revealed by metagenomics and culture.</title>
        <authorList>
            <person name="Gilroy R."/>
            <person name="Ravi A."/>
            <person name="Getino M."/>
            <person name="Pursley I."/>
            <person name="Horton D.L."/>
            <person name="Alikhan N.F."/>
            <person name="Baker D."/>
            <person name="Gharbi K."/>
            <person name="Hall N."/>
            <person name="Watson M."/>
            <person name="Adriaenssens E.M."/>
            <person name="Foster-Nyarko E."/>
            <person name="Jarju S."/>
            <person name="Secka A."/>
            <person name="Antonio M."/>
            <person name="Oren A."/>
            <person name="Chaudhuri R.R."/>
            <person name="La Ragione R."/>
            <person name="Hildebrand F."/>
            <person name="Pallen M.J."/>
        </authorList>
    </citation>
    <scope>NUCLEOTIDE SEQUENCE</scope>
    <source>
        <strain evidence="15">ChiHile30-977</strain>
    </source>
</reference>
<evidence type="ECO:0000313" key="16">
    <source>
        <dbReference type="Proteomes" id="UP000886819"/>
    </source>
</evidence>
<dbReference type="GO" id="GO:0004795">
    <property type="term" value="F:threonine synthase activity"/>
    <property type="evidence" value="ECO:0007669"/>
    <property type="project" value="UniProtKB-UniRule"/>
</dbReference>
<dbReference type="Pfam" id="PF14821">
    <property type="entry name" value="Thr_synth_N"/>
    <property type="match status" value="1"/>
</dbReference>
<dbReference type="InterPro" id="IPR001926">
    <property type="entry name" value="TrpB-like_PALP"/>
</dbReference>
<comment type="similarity">
    <text evidence="4">Belongs to the threonine synthase family.</text>
</comment>
<proteinExistence type="inferred from homology"/>
<comment type="function">
    <text evidence="2">Catalyzes the gamma-elimination of phosphate from L-phosphohomoserine and the beta-addition of water to produce L-threonine.</text>
</comment>
<evidence type="ECO:0000259" key="13">
    <source>
        <dbReference type="Pfam" id="PF00291"/>
    </source>
</evidence>
<feature type="modified residue" description="N6-(pyridoxal phosphate)lysine" evidence="12">
    <location>
        <position position="110"/>
    </location>
</feature>
<feature type="domain" description="Tryptophan synthase beta chain-like PALP" evidence="13">
    <location>
        <begin position="92"/>
        <end position="423"/>
    </location>
</feature>
<evidence type="ECO:0000256" key="6">
    <source>
        <dbReference type="ARBA" id="ARBA00018679"/>
    </source>
</evidence>
<dbReference type="GO" id="GO:0030170">
    <property type="term" value="F:pyridoxal phosphate binding"/>
    <property type="evidence" value="ECO:0007669"/>
    <property type="project" value="InterPro"/>
</dbReference>
<dbReference type="Pfam" id="PF00291">
    <property type="entry name" value="PALP"/>
    <property type="match status" value="1"/>
</dbReference>
<keyword evidence="7" id="KW-0028">Amino-acid biosynthesis</keyword>
<dbReference type="SUPFAM" id="SSF53686">
    <property type="entry name" value="Tryptophan synthase beta subunit-like PLP-dependent enzymes"/>
    <property type="match status" value="1"/>
</dbReference>
<keyword evidence="8" id="KW-0791">Threonine biosynthesis</keyword>
<comment type="catalytic activity">
    <reaction evidence="10">
        <text>O-phospho-L-homoserine + H2O = L-threonine + phosphate</text>
        <dbReference type="Rhea" id="RHEA:10840"/>
        <dbReference type="ChEBI" id="CHEBI:15377"/>
        <dbReference type="ChEBI" id="CHEBI:43474"/>
        <dbReference type="ChEBI" id="CHEBI:57590"/>
        <dbReference type="ChEBI" id="CHEBI:57926"/>
        <dbReference type="EC" id="4.2.3.1"/>
    </reaction>
</comment>
<keyword evidence="15" id="KW-0456">Lyase</keyword>
<name>A0A9D0YUW9_9FIRM</name>
<comment type="cofactor">
    <cofactor evidence="1 12">
        <name>pyridoxal 5'-phosphate</name>
        <dbReference type="ChEBI" id="CHEBI:597326"/>
    </cofactor>
</comment>
<dbReference type="EMBL" id="DVFI01000037">
    <property type="protein sequence ID" value="HIQ62519.1"/>
    <property type="molecule type" value="Genomic_DNA"/>
</dbReference>
<dbReference type="GO" id="GO:0005737">
    <property type="term" value="C:cytoplasm"/>
    <property type="evidence" value="ECO:0007669"/>
    <property type="project" value="TreeGrafter"/>
</dbReference>
<dbReference type="Gene3D" id="3.90.1380.10">
    <property type="entry name" value="Threonine synthase, N-terminal domain"/>
    <property type="match status" value="1"/>
</dbReference>
<comment type="pathway">
    <text evidence="3">Amino-acid biosynthesis; L-threonine biosynthesis; L-threonine from L-aspartate: step 5/5.</text>
</comment>
<dbReference type="InterPro" id="IPR029144">
    <property type="entry name" value="Thr_synth_N"/>
</dbReference>
<evidence type="ECO:0000256" key="5">
    <source>
        <dbReference type="ARBA" id="ARBA00013028"/>
    </source>
</evidence>
<evidence type="ECO:0000256" key="9">
    <source>
        <dbReference type="ARBA" id="ARBA00022898"/>
    </source>
</evidence>
<dbReference type="PANTHER" id="PTHR43515:SF1">
    <property type="entry name" value="THREONINE SYNTHASE-LIKE 1"/>
    <property type="match status" value="1"/>
</dbReference>
<evidence type="ECO:0000256" key="8">
    <source>
        <dbReference type="ARBA" id="ARBA00022697"/>
    </source>
</evidence>
<evidence type="ECO:0000256" key="3">
    <source>
        <dbReference type="ARBA" id="ARBA00004979"/>
    </source>
</evidence>
<evidence type="ECO:0000313" key="15">
    <source>
        <dbReference type="EMBL" id="HIQ62519.1"/>
    </source>
</evidence>
<keyword evidence="9 12" id="KW-0663">Pyridoxal phosphate</keyword>
<dbReference type="Proteomes" id="UP000886819">
    <property type="component" value="Unassembled WGS sequence"/>
</dbReference>
<dbReference type="AlphaFoldDB" id="A0A9D0YUW9"/>
<reference evidence="15" key="1">
    <citation type="submission" date="2020-10" db="EMBL/GenBank/DDBJ databases">
        <authorList>
            <person name="Gilroy R."/>
        </authorList>
    </citation>
    <scope>NUCLEOTIDE SEQUENCE</scope>
    <source>
        <strain evidence="15">ChiHile30-977</strain>
    </source>
</reference>
<evidence type="ECO:0000256" key="1">
    <source>
        <dbReference type="ARBA" id="ARBA00001933"/>
    </source>
</evidence>
<comment type="caution">
    <text evidence="15">The sequence shown here is derived from an EMBL/GenBank/DDBJ whole genome shotgun (WGS) entry which is preliminary data.</text>
</comment>
<evidence type="ECO:0000256" key="4">
    <source>
        <dbReference type="ARBA" id="ARBA00005517"/>
    </source>
</evidence>
<evidence type="ECO:0000256" key="2">
    <source>
        <dbReference type="ARBA" id="ARBA00003648"/>
    </source>
</evidence>
<feature type="non-terminal residue" evidence="15">
    <location>
        <position position="483"/>
    </location>
</feature>
<organism evidence="15 16">
    <name type="scientific">Candidatus Avichristensenella intestinipullorum</name>
    <dbReference type="NCBI Taxonomy" id="2840693"/>
    <lineage>
        <taxon>Bacteria</taxon>
        <taxon>Bacillati</taxon>
        <taxon>Bacillota</taxon>
        <taxon>Clostridia</taxon>
        <taxon>Candidatus Avichristensenella</taxon>
    </lineage>
</organism>
<evidence type="ECO:0000256" key="10">
    <source>
        <dbReference type="ARBA" id="ARBA00049144"/>
    </source>
</evidence>
<gene>
    <name evidence="15" type="ORF">IAA66_02895</name>
</gene>
<evidence type="ECO:0000256" key="7">
    <source>
        <dbReference type="ARBA" id="ARBA00022605"/>
    </source>
</evidence>
<dbReference type="InterPro" id="IPR037158">
    <property type="entry name" value="Thr_synth_N_sf"/>
</dbReference>
<dbReference type="InterPro" id="IPR000634">
    <property type="entry name" value="Ser/Thr_deHydtase_PyrdxlP-BS"/>
</dbReference>
<dbReference type="GO" id="GO:0009088">
    <property type="term" value="P:threonine biosynthetic process"/>
    <property type="evidence" value="ECO:0007669"/>
    <property type="project" value="UniProtKB-UniRule"/>
</dbReference>
<dbReference type="Gene3D" id="3.40.50.1100">
    <property type="match status" value="2"/>
</dbReference>
<dbReference type="EC" id="4.2.3.1" evidence="5 11"/>
<dbReference type="CDD" id="cd01560">
    <property type="entry name" value="Thr-synth_2"/>
    <property type="match status" value="1"/>
</dbReference>